<proteinExistence type="predicted"/>
<evidence type="ECO:0000313" key="1">
    <source>
        <dbReference type="EMBL" id="OMO69053.1"/>
    </source>
</evidence>
<protein>
    <submittedName>
        <fullName evidence="1">Uncharacterized protein</fullName>
    </submittedName>
</protein>
<name>A0A1R3HFG5_9ROSI</name>
<dbReference type="EMBL" id="AWUE01020288">
    <property type="protein sequence ID" value="OMO69053.1"/>
    <property type="molecule type" value="Genomic_DNA"/>
</dbReference>
<reference evidence="2" key="1">
    <citation type="submission" date="2013-09" db="EMBL/GenBank/DDBJ databases">
        <title>Corchorus olitorius genome sequencing.</title>
        <authorList>
            <person name="Alam M."/>
            <person name="Haque M.S."/>
            <person name="Islam M.S."/>
            <person name="Emdad E.M."/>
            <person name="Islam M.M."/>
            <person name="Ahmed B."/>
            <person name="Halim A."/>
            <person name="Hossen Q.M.M."/>
            <person name="Hossain M.Z."/>
            <person name="Ahmed R."/>
            <person name="Khan M.M."/>
            <person name="Islam R."/>
            <person name="Rashid M.M."/>
            <person name="Khan S.A."/>
            <person name="Rahman M.S."/>
            <person name="Alam M."/>
            <person name="Yahiya A.S."/>
            <person name="Khan M.S."/>
            <person name="Azam M.S."/>
            <person name="Haque T."/>
            <person name="Lashkar M.Z.H."/>
            <person name="Akhand A.I."/>
            <person name="Morshed G."/>
            <person name="Roy S."/>
            <person name="Uddin K.S."/>
            <person name="Rabeya T."/>
            <person name="Hossain A.S."/>
            <person name="Chowdhury A."/>
            <person name="Snigdha A.R."/>
            <person name="Mortoza M.S."/>
            <person name="Matin S.A."/>
            <person name="Hoque S.M.E."/>
            <person name="Islam M.K."/>
            <person name="Roy D.K."/>
            <person name="Haider R."/>
            <person name="Moosa M.M."/>
            <person name="Elias S.M."/>
            <person name="Hasan A.M."/>
            <person name="Jahan S."/>
            <person name="Shafiuddin M."/>
            <person name="Mahmood N."/>
            <person name="Shommy N.S."/>
        </authorList>
    </citation>
    <scope>NUCLEOTIDE SEQUENCE [LARGE SCALE GENOMIC DNA]</scope>
    <source>
        <strain evidence="2">cv. O-4</strain>
    </source>
</reference>
<accession>A0A1R3HFG5</accession>
<keyword evidence="2" id="KW-1185">Reference proteome</keyword>
<sequence>MPKLSRAVDSWNPRKETVPIQIEKDCTVRFLALSFLSRSSAQLRQ</sequence>
<gene>
    <name evidence="1" type="ORF">COLO4_29301</name>
</gene>
<organism evidence="1 2">
    <name type="scientific">Corchorus olitorius</name>
    <dbReference type="NCBI Taxonomy" id="93759"/>
    <lineage>
        <taxon>Eukaryota</taxon>
        <taxon>Viridiplantae</taxon>
        <taxon>Streptophyta</taxon>
        <taxon>Embryophyta</taxon>
        <taxon>Tracheophyta</taxon>
        <taxon>Spermatophyta</taxon>
        <taxon>Magnoliopsida</taxon>
        <taxon>eudicotyledons</taxon>
        <taxon>Gunneridae</taxon>
        <taxon>Pentapetalae</taxon>
        <taxon>rosids</taxon>
        <taxon>malvids</taxon>
        <taxon>Malvales</taxon>
        <taxon>Malvaceae</taxon>
        <taxon>Grewioideae</taxon>
        <taxon>Apeibeae</taxon>
        <taxon>Corchorus</taxon>
    </lineage>
</organism>
<dbReference type="Proteomes" id="UP000187203">
    <property type="component" value="Unassembled WGS sequence"/>
</dbReference>
<dbReference type="AlphaFoldDB" id="A0A1R3HFG5"/>
<comment type="caution">
    <text evidence="1">The sequence shown here is derived from an EMBL/GenBank/DDBJ whole genome shotgun (WGS) entry which is preliminary data.</text>
</comment>
<evidence type="ECO:0000313" key="2">
    <source>
        <dbReference type="Proteomes" id="UP000187203"/>
    </source>
</evidence>